<sequence length="404" mass="44232">MALFQYEAADKQGKVISGKRDADSAKEIVDFLHEKDLIVITIEESFDFKNILSLQIGGVPYKERVFLIKQLTFMMEAGLPILQSLEVLVDQAKYPGLKEKLKKAHNDVKGGLPLATSFAKQDVLFDEIQISLIQSAEKSGNLVEVMQQISIDIEKKQKLKNKVKNALIYPTIIVLTAIVVMVILVIYMVPAVVDLYSDLGAEDQIPLITRILVGISNFFTSPGGLIVTALIVLGLVLGYRVAYASQGGKSVIDKAYLKMPILGKLLNNVQVVEMTRMLAMLLKSGIPIIDAMYSTAGGLSNYHYSTALITSAEKVSKGSSIALSLARSEVIPNIVIKMIATGEDTGSLDKILKDLSEFYENEVNEMTANLTSLIEPVLLLVVGIMVAFLAIAVYFPIYNIAQII</sequence>
<dbReference type="PRINTS" id="PR00812">
    <property type="entry name" value="BCTERIALGSPF"/>
</dbReference>
<comment type="caution">
    <text evidence="12">The sequence shown here is derived from an EMBL/GenBank/DDBJ whole genome shotgun (WGS) entry which is preliminary data.</text>
</comment>
<feature type="transmembrane region" description="Helical" evidence="10">
    <location>
        <begin position="166"/>
        <end position="189"/>
    </location>
</feature>
<dbReference type="GO" id="GO:0005886">
    <property type="term" value="C:plasma membrane"/>
    <property type="evidence" value="ECO:0007669"/>
    <property type="project" value="UniProtKB-SubCell"/>
</dbReference>
<comment type="subcellular location">
    <subcellularLocation>
        <location evidence="1">Cell inner membrane</location>
        <topology evidence="1">Multi-pass membrane protein</topology>
    </subcellularLocation>
    <subcellularLocation>
        <location evidence="9">Cell membrane</location>
        <topology evidence="9">Multi-pass membrane protein</topology>
    </subcellularLocation>
</comment>
<dbReference type="PANTHER" id="PTHR30012:SF0">
    <property type="entry name" value="TYPE II SECRETION SYSTEM PROTEIN F-RELATED"/>
    <property type="match status" value="1"/>
</dbReference>
<protein>
    <submittedName>
        <fullName evidence="12">Type II secretion system F family protein</fullName>
    </submittedName>
</protein>
<dbReference type="Gene3D" id="1.20.81.30">
    <property type="entry name" value="Type II secretion system (T2SS), domain F"/>
    <property type="match status" value="2"/>
</dbReference>
<keyword evidence="4" id="KW-1003">Cell membrane</keyword>
<evidence type="ECO:0000259" key="11">
    <source>
        <dbReference type="Pfam" id="PF00482"/>
    </source>
</evidence>
<dbReference type="InterPro" id="IPR042094">
    <property type="entry name" value="T2SS_GspF_sf"/>
</dbReference>
<evidence type="ECO:0000256" key="8">
    <source>
        <dbReference type="ARBA" id="ARBA00023136"/>
    </source>
</evidence>
<evidence type="ECO:0000256" key="6">
    <source>
        <dbReference type="ARBA" id="ARBA00022692"/>
    </source>
</evidence>
<evidence type="ECO:0000256" key="3">
    <source>
        <dbReference type="ARBA" id="ARBA00022448"/>
    </source>
</evidence>
<organism evidence="12 13">
    <name type="scientific">Candidatus Dojkabacteria bacterium</name>
    <dbReference type="NCBI Taxonomy" id="2099670"/>
    <lineage>
        <taxon>Bacteria</taxon>
        <taxon>Candidatus Dojkabacteria</taxon>
    </lineage>
</organism>
<evidence type="ECO:0000256" key="2">
    <source>
        <dbReference type="ARBA" id="ARBA00005745"/>
    </source>
</evidence>
<evidence type="ECO:0000313" key="12">
    <source>
        <dbReference type="EMBL" id="MCA9379581.1"/>
    </source>
</evidence>
<gene>
    <name evidence="12" type="ORF">KC675_00190</name>
</gene>
<dbReference type="AlphaFoldDB" id="A0A955I888"/>
<evidence type="ECO:0000256" key="10">
    <source>
        <dbReference type="SAM" id="Phobius"/>
    </source>
</evidence>
<keyword evidence="5" id="KW-0997">Cell inner membrane</keyword>
<feature type="transmembrane region" description="Helical" evidence="10">
    <location>
        <begin position="223"/>
        <end position="242"/>
    </location>
</feature>
<reference evidence="12" key="1">
    <citation type="submission" date="2020-04" db="EMBL/GenBank/DDBJ databases">
        <authorList>
            <person name="Zhang T."/>
        </authorList>
    </citation>
    <scope>NUCLEOTIDE SEQUENCE</scope>
    <source>
        <strain evidence="12">HKST-UBA15</strain>
    </source>
</reference>
<feature type="transmembrane region" description="Helical" evidence="10">
    <location>
        <begin position="377"/>
        <end position="397"/>
    </location>
</feature>
<dbReference type="PANTHER" id="PTHR30012">
    <property type="entry name" value="GENERAL SECRETION PATHWAY PROTEIN"/>
    <property type="match status" value="1"/>
</dbReference>
<keyword evidence="3 9" id="KW-0813">Transport</keyword>
<evidence type="ECO:0000313" key="13">
    <source>
        <dbReference type="Proteomes" id="UP000745577"/>
    </source>
</evidence>
<evidence type="ECO:0000256" key="4">
    <source>
        <dbReference type="ARBA" id="ARBA00022475"/>
    </source>
</evidence>
<feature type="domain" description="Type II secretion system protein GspF" evidence="11">
    <location>
        <begin position="68"/>
        <end position="190"/>
    </location>
</feature>
<evidence type="ECO:0000256" key="5">
    <source>
        <dbReference type="ARBA" id="ARBA00022519"/>
    </source>
</evidence>
<dbReference type="EMBL" id="JAGQLL010000002">
    <property type="protein sequence ID" value="MCA9379581.1"/>
    <property type="molecule type" value="Genomic_DNA"/>
</dbReference>
<dbReference type="GO" id="GO:0009306">
    <property type="term" value="P:protein secretion"/>
    <property type="evidence" value="ECO:0007669"/>
    <property type="project" value="InterPro"/>
</dbReference>
<dbReference type="Pfam" id="PF00482">
    <property type="entry name" value="T2SSF"/>
    <property type="match status" value="2"/>
</dbReference>
<evidence type="ECO:0000256" key="7">
    <source>
        <dbReference type="ARBA" id="ARBA00022989"/>
    </source>
</evidence>
<keyword evidence="8 10" id="KW-0472">Membrane</keyword>
<accession>A0A955I888</accession>
<proteinExistence type="inferred from homology"/>
<feature type="domain" description="Type II secretion system protein GspF" evidence="11">
    <location>
        <begin position="275"/>
        <end position="396"/>
    </location>
</feature>
<dbReference type="InterPro" id="IPR018076">
    <property type="entry name" value="T2SS_GspF_dom"/>
</dbReference>
<name>A0A955I888_9BACT</name>
<dbReference type="FunFam" id="1.20.81.30:FF:000001">
    <property type="entry name" value="Type II secretion system protein F"/>
    <property type="match status" value="1"/>
</dbReference>
<evidence type="ECO:0000256" key="1">
    <source>
        <dbReference type="ARBA" id="ARBA00004429"/>
    </source>
</evidence>
<reference evidence="12" key="2">
    <citation type="journal article" date="2021" name="Microbiome">
        <title>Successional dynamics and alternative stable states in a saline activated sludge microbial community over 9 years.</title>
        <authorList>
            <person name="Wang Y."/>
            <person name="Ye J."/>
            <person name="Ju F."/>
            <person name="Liu L."/>
            <person name="Boyd J.A."/>
            <person name="Deng Y."/>
            <person name="Parks D.H."/>
            <person name="Jiang X."/>
            <person name="Yin X."/>
            <person name="Woodcroft B.J."/>
            <person name="Tyson G.W."/>
            <person name="Hugenholtz P."/>
            <person name="Polz M.F."/>
            <person name="Zhang T."/>
        </authorList>
    </citation>
    <scope>NUCLEOTIDE SEQUENCE</scope>
    <source>
        <strain evidence="12">HKST-UBA15</strain>
    </source>
</reference>
<keyword evidence="7 10" id="KW-1133">Transmembrane helix</keyword>
<dbReference type="InterPro" id="IPR003004">
    <property type="entry name" value="GspF/PilC"/>
</dbReference>
<evidence type="ECO:0000256" key="9">
    <source>
        <dbReference type="RuleBase" id="RU003923"/>
    </source>
</evidence>
<dbReference type="InterPro" id="IPR001992">
    <property type="entry name" value="T2SS_GspF/T4SS_PilC_CS"/>
</dbReference>
<dbReference type="PROSITE" id="PS00874">
    <property type="entry name" value="T2SP_F"/>
    <property type="match status" value="1"/>
</dbReference>
<dbReference type="Proteomes" id="UP000745577">
    <property type="component" value="Unassembled WGS sequence"/>
</dbReference>
<keyword evidence="6 9" id="KW-0812">Transmembrane</keyword>
<comment type="similarity">
    <text evidence="2 9">Belongs to the GSP F family.</text>
</comment>